<dbReference type="EMBL" id="BSOW01000064">
    <property type="protein sequence ID" value="GLR92075.1"/>
    <property type="molecule type" value="Genomic_DNA"/>
</dbReference>
<organism evidence="1 2">
    <name type="scientific">Bradyrhizobium iriomotense</name>
    <dbReference type="NCBI Taxonomy" id="441950"/>
    <lineage>
        <taxon>Bacteria</taxon>
        <taxon>Pseudomonadati</taxon>
        <taxon>Pseudomonadota</taxon>
        <taxon>Alphaproteobacteria</taxon>
        <taxon>Hyphomicrobiales</taxon>
        <taxon>Nitrobacteraceae</taxon>
        <taxon>Bradyrhizobium</taxon>
    </lineage>
</organism>
<protein>
    <submittedName>
        <fullName evidence="1">Uncharacterized protein</fullName>
    </submittedName>
</protein>
<accession>A0ABQ6BCJ0</accession>
<sequence>MFWIYWDTAWSIIISGIMVATIVAHPDAEFAEVRAAKRS</sequence>
<comment type="caution">
    <text evidence="1">The sequence shown here is derived from an EMBL/GenBank/DDBJ whole genome shotgun (WGS) entry which is preliminary data.</text>
</comment>
<reference evidence="2" key="1">
    <citation type="journal article" date="2019" name="Int. J. Syst. Evol. Microbiol.">
        <title>The Global Catalogue of Microorganisms (GCM) 10K type strain sequencing project: providing services to taxonomists for standard genome sequencing and annotation.</title>
        <authorList>
            <consortium name="The Broad Institute Genomics Platform"/>
            <consortium name="The Broad Institute Genome Sequencing Center for Infectious Disease"/>
            <person name="Wu L."/>
            <person name="Ma J."/>
        </authorList>
    </citation>
    <scope>NUCLEOTIDE SEQUENCE [LARGE SCALE GENOMIC DNA]</scope>
    <source>
        <strain evidence="2">NBRC 102520</strain>
    </source>
</reference>
<gene>
    <name evidence="1" type="ORF">GCM10007857_87940</name>
</gene>
<evidence type="ECO:0000313" key="1">
    <source>
        <dbReference type="EMBL" id="GLR92075.1"/>
    </source>
</evidence>
<keyword evidence="2" id="KW-1185">Reference proteome</keyword>
<evidence type="ECO:0000313" key="2">
    <source>
        <dbReference type="Proteomes" id="UP001156905"/>
    </source>
</evidence>
<dbReference type="Proteomes" id="UP001156905">
    <property type="component" value="Unassembled WGS sequence"/>
</dbReference>
<name>A0ABQ6BCJ0_9BRAD</name>
<proteinExistence type="predicted"/>